<proteinExistence type="predicted"/>
<evidence type="ECO:0000313" key="2">
    <source>
        <dbReference type="Proteomes" id="UP000034778"/>
    </source>
</evidence>
<dbReference type="EMBL" id="LBOW01000002">
    <property type="protein sequence ID" value="KKP45173.1"/>
    <property type="molecule type" value="Genomic_DNA"/>
</dbReference>
<evidence type="ECO:0008006" key="3">
    <source>
        <dbReference type="Google" id="ProtNLM"/>
    </source>
</evidence>
<comment type="caution">
    <text evidence="1">The sequence shown here is derived from an EMBL/GenBank/DDBJ whole genome shotgun (WGS) entry which is preliminary data.</text>
</comment>
<sequence>MNIYLDETGQISKHKDSKYFIIGSFTTGDSKRVQKQFVGWKKKKFPRKLRNLSEVKFSNTGLDDTLRLKTIKFISNLDVRIRYSFIKLNNIPNDYLGKNGIKAGHLYTDMVSKTLESYFPISDMSFRVFCDTRNLKGLTSSEFKSIVTSIIRSQLDPKSIIQIERLDSTTNVNIQIADWICGALDRYYNNKKFGNEFFAVLKNNLLSEGLELFKKSVINQKIQL</sequence>
<evidence type="ECO:0000313" key="1">
    <source>
        <dbReference type="EMBL" id="KKP45173.1"/>
    </source>
</evidence>
<reference evidence="1 2" key="1">
    <citation type="journal article" date="2015" name="Nature">
        <title>rRNA introns, odd ribosomes, and small enigmatic genomes across a large radiation of phyla.</title>
        <authorList>
            <person name="Brown C.T."/>
            <person name="Hug L.A."/>
            <person name="Thomas B.C."/>
            <person name="Sharon I."/>
            <person name="Castelle C.J."/>
            <person name="Singh A."/>
            <person name="Wilkins M.J."/>
            <person name="Williams K.H."/>
            <person name="Banfield J.F."/>
        </authorList>
    </citation>
    <scope>NUCLEOTIDE SEQUENCE [LARGE SCALE GENOMIC DNA]</scope>
</reference>
<dbReference type="AlphaFoldDB" id="A0A0F9ZLT1"/>
<protein>
    <recommendedName>
        <fullName evidence="3">DUF3800 domain-containing protein</fullName>
    </recommendedName>
</protein>
<gene>
    <name evidence="1" type="ORF">UR35_C0002G0006</name>
</gene>
<accession>A0A0F9ZLT1</accession>
<dbReference type="STRING" id="1618566.UR35_C0002G0006"/>
<name>A0A0F9ZLT1_9BACT</name>
<organism evidence="1 2">
    <name type="scientific">Candidatus Woesebacteria bacterium GW2011_GWB1_33_22</name>
    <dbReference type="NCBI Taxonomy" id="1618566"/>
    <lineage>
        <taxon>Bacteria</taxon>
        <taxon>Candidatus Woeseibacteriota</taxon>
    </lineage>
</organism>
<dbReference type="Pfam" id="PF12686">
    <property type="entry name" value="DUF3800"/>
    <property type="match status" value="1"/>
</dbReference>
<dbReference type="InterPro" id="IPR024524">
    <property type="entry name" value="DUF3800"/>
</dbReference>
<dbReference type="Proteomes" id="UP000034778">
    <property type="component" value="Unassembled WGS sequence"/>
</dbReference>